<evidence type="ECO:0000313" key="1">
    <source>
        <dbReference type="EMBL" id="AGF84854.1"/>
    </source>
</evidence>
<dbReference type="EMBL" id="KC008572">
    <property type="protein sequence ID" value="AGF84854.1"/>
    <property type="molecule type" value="Genomic_DNA"/>
</dbReference>
<reference evidence="1 2" key="1">
    <citation type="submission" date="2012-10" db="EMBL/GenBank/DDBJ databases">
        <title>Complete genome sequence of Moumouvirus goulette.</title>
        <authorList>
            <person name="Fournous G."/>
            <person name="Bougalmi M."/>
            <person name="Colson P."/>
        </authorList>
    </citation>
    <scope>NUCLEOTIDE SEQUENCE [LARGE SCALE GENOMIC DNA]</scope>
</reference>
<evidence type="ECO:0000313" key="2">
    <source>
        <dbReference type="Proteomes" id="UP000241071"/>
    </source>
</evidence>
<evidence type="ECO:0008006" key="3">
    <source>
        <dbReference type="Google" id="ProtNLM"/>
    </source>
</evidence>
<name>M1PAG7_9VIRU</name>
<sequence length="393" mass="46563">MTYFPHYISSGCLSSYDKYITNKKYKTRFIISKKKSIPIFYQKIDFNTVILMKIKHAIPFMNFIIKKTKNEKLFCRNIVLSADYNKYFDHILTNNMVDQIKIFLKKYIPFIESSYSNEGLCSIFNDKYKTLSNETLYLVINSFSIFTLSKCINSGIGGPKVNHILTLDIKILKKLLRLYIKKLTKCLTSDPKYFTKKYHIESKNISTNMYFTDLREISKICAHRNNPEFFEYALEKLSSFIDTDDVKNDILYDQLYEYFEYDKDVKMELFYSILFNCAPCPEIYEILISDFEVEFLKNKIVCDIVDEVSYLDDKLFCLESILFRIYSKMGIDQEFIDDLFLKSQYGSKNVIKILVEYGADYERYGKKLIKKAKKQNNKEVINYVKKLLENGDE</sequence>
<dbReference type="Proteomes" id="UP000241071">
    <property type="component" value="Segment"/>
</dbReference>
<gene>
    <name evidence="1" type="ORF">glt_00045</name>
</gene>
<accession>M1PAG7</accession>
<proteinExistence type="predicted"/>
<keyword evidence="2" id="KW-1185">Reference proteome</keyword>
<protein>
    <recommendedName>
        <fullName evidence="3">Repeat protein</fullName>
    </recommendedName>
</protein>
<organism evidence="1 2">
    <name type="scientific">Moumouvirus goulette</name>
    <dbReference type="NCBI Taxonomy" id="1247379"/>
    <lineage>
        <taxon>Viruses</taxon>
        <taxon>Varidnaviria</taxon>
        <taxon>Bamfordvirae</taxon>
        <taxon>Nucleocytoviricota</taxon>
        <taxon>Megaviricetes</taxon>
        <taxon>Imitervirales</taxon>
        <taxon>Mimiviridae</taxon>
        <taxon>Megamimivirinae</taxon>
        <taxon>Moumouvirus</taxon>
        <taxon>Moumouvirus goulettemassiliense</taxon>
    </lineage>
</organism>